<reference evidence="1 2" key="1">
    <citation type="journal article" date="2023" name="IMA Fungus">
        <title>Comparative genomic study of the Penicillium genus elucidates a diverse pangenome and 15 lateral gene transfer events.</title>
        <authorList>
            <person name="Petersen C."/>
            <person name="Sorensen T."/>
            <person name="Nielsen M.R."/>
            <person name="Sondergaard T.E."/>
            <person name="Sorensen J.L."/>
            <person name="Fitzpatrick D.A."/>
            <person name="Frisvad J.C."/>
            <person name="Nielsen K.L."/>
        </authorList>
    </citation>
    <scope>NUCLEOTIDE SEQUENCE [LARGE SCALE GENOMIC DNA]</scope>
    <source>
        <strain evidence="1 2">IBT 3361</strain>
    </source>
</reference>
<comment type="caution">
    <text evidence="1">The sequence shown here is derived from an EMBL/GenBank/DDBJ whole genome shotgun (WGS) entry which is preliminary data.</text>
</comment>
<feature type="non-terminal residue" evidence="1">
    <location>
        <position position="1"/>
    </location>
</feature>
<organism evidence="1 2">
    <name type="scientific">Penicillium chrysogenum</name>
    <name type="common">Penicillium notatum</name>
    <dbReference type="NCBI Taxonomy" id="5076"/>
    <lineage>
        <taxon>Eukaryota</taxon>
        <taxon>Fungi</taxon>
        <taxon>Dikarya</taxon>
        <taxon>Ascomycota</taxon>
        <taxon>Pezizomycotina</taxon>
        <taxon>Eurotiomycetes</taxon>
        <taxon>Eurotiomycetidae</taxon>
        <taxon>Eurotiales</taxon>
        <taxon>Aspergillaceae</taxon>
        <taxon>Penicillium</taxon>
        <taxon>Penicillium chrysogenum species complex</taxon>
    </lineage>
</organism>
<accession>A0ABQ8WT36</accession>
<name>A0ABQ8WT36_PENCH</name>
<protein>
    <submittedName>
        <fullName evidence="1">Uncharacterized protein</fullName>
    </submittedName>
</protein>
<sequence length="96" mass="10646">LLSKKTTLPSADQLVSVSVKCQISLQNFSSAEDRSLMAFTQISTTAVPSSRWGRWHRSVLWLNAALEATLKESFRSIASLIFEAQDSRVSNSDQTI</sequence>
<keyword evidence="2" id="KW-1185">Reference proteome</keyword>
<proteinExistence type="predicted"/>
<evidence type="ECO:0000313" key="2">
    <source>
        <dbReference type="Proteomes" id="UP001220256"/>
    </source>
</evidence>
<evidence type="ECO:0000313" key="1">
    <source>
        <dbReference type="EMBL" id="KAJ5275616.1"/>
    </source>
</evidence>
<gene>
    <name evidence="1" type="ORF">N7505_004161</name>
</gene>
<dbReference type="EMBL" id="JAPVEB010000002">
    <property type="protein sequence ID" value="KAJ5275616.1"/>
    <property type="molecule type" value="Genomic_DNA"/>
</dbReference>
<dbReference type="Proteomes" id="UP001220256">
    <property type="component" value="Unassembled WGS sequence"/>
</dbReference>